<evidence type="ECO:0000256" key="5">
    <source>
        <dbReference type="ARBA" id="ARBA00023136"/>
    </source>
</evidence>
<dbReference type="PANTHER" id="PTHR47371:SF3">
    <property type="entry name" value="PHOSPHOGLYCEROL TRANSFERASE I"/>
    <property type="match status" value="1"/>
</dbReference>
<comment type="subcellular location">
    <subcellularLocation>
        <location evidence="1">Cell membrane</location>
        <topology evidence="1">Multi-pass membrane protein</topology>
    </subcellularLocation>
</comment>
<reference evidence="9" key="1">
    <citation type="journal article" date="2019" name="Int. J. Syst. Evol. Microbiol.">
        <title>The Global Catalogue of Microorganisms (GCM) 10K type strain sequencing project: providing services to taxonomists for standard genome sequencing and annotation.</title>
        <authorList>
            <consortium name="The Broad Institute Genomics Platform"/>
            <consortium name="The Broad Institute Genome Sequencing Center for Infectious Disease"/>
            <person name="Wu L."/>
            <person name="Ma J."/>
        </authorList>
    </citation>
    <scope>NUCLEOTIDE SEQUENCE [LARGE SCALE GENOMIC DNA]</scope>
    <source>
        <strain evidence="9">JCM 16545</strain>
    </source>
</reference>
<accession>A0ABW4X2F7</accession>
<comment type="caution">
    <text evidence="8">The sequence shown here is derived from an EMBL/GenBank/DDBJ whole genome shotgun (WGS) entry which is preliminary data.</text>
</comment>
<dbReference type="GO" id="GO:0016740">
    <property type="term" value="F:transferase activity"/>
    <property type="evidence" value="ECO:0007669"/>
    <property type="project" value="UniProtKB-KW"/>
</dbReference>
<dbReference type="EC" id="2.7.8.-" evidence="8"/>
<feature type="transmembrane region" description="Helical" evidence="6">
    <location>
        <begin position="50"/>
        <end position="71"/>
    </location>
</feature>
<feature type="transmembrane region" description="Helical" evidence="6">
    <location>
        <begin position="167"/>
        <end position="189"/>
    </location>
</feature>
<dbReference type="PIRSF" id="PIRSF005091">
    <property type="entry name" value="Mmb_sulf_HI1246"/>
    <property type="match status" value="1"/>
</dbReference>
<evidence type="ECO:0000313" key="9">
    <source>
        <dbReference type="Proteomes" id="UP001597369"/>
    </source>
</evidence>
<dbReference type="Proteomes" id="UP001597369">
    <property type="component" value="Unassembled WGS sequence"/>
</dbReference>
<feature type="transmembrane region" description="Helical" evidence="6">
    <location>
        <begin position="12"/>
        <end position="30"/>
    </location>
</feature>
<evidence type="ECO:0000256" key="4">
    <source>
        <dbReference type="ARBA" id="ARBA00022989"/>
    </source>
</evidence>
<keyword evidence="5 6" id="KW-0472">Membrane</keyword>
<name>A0ABW4X2F7_9BACT</name>
<dbReference type="InterPro" id="IPR012160">
    <property type="entry name" value="LtaS-like"/>
</dbReference>
<dbReference type="InterPro" id="IPR050448">
    <property type="entry name" value="OpgB/LTA_synthase_biosynth"/>
</dbReference>
<dbReference type="InterPro" id="IPR017850">
    <property type="entry name" value="Alkaline_phosphatase_core_sf"/>
</dbReference>
<dbReference type="EMBL" id="JBHUHV010000053">
    <property type="protein sequence ID" value="MFD2068352.1"/>
    <property type="molecule type" value="Genomic_DNA"/>
</dbReference>
<dbReference type="Gene3D" id="3.40.720.10">
    <property type="entry name" value="Alkaline Phosphatase, subunit A"/>
    <property type="match status" value="1"/>
</dbReference>
<feature type="transmembrane region" description="Helical" evidence="6">
    <location>
        <begin position="135"/>
        <end position="155"/>
    </location>
</feature>
<gene>
    <name evidence="8" type="ORF">ACFSKU_15795</name>
</gene>
<protein>
    <submittedName>
        <fullName evidence="8">LTA synthase family protein</fullName>
        <ecNumber evidence="8">2.7.8.-</ecNumber>
    </submittedName>
</protein>
<keyword evidence="3 6" id="KW-0812">Transmembrane</keyword>
<evidence type="ECO:0000259" key="7">
    <source>
        <dbReference type="Pfam" id="PF00884"/>
    </source>
</evidence>
<keyword evidence="9" id="KW-1185">Reference proteome</keyword>
<dbReference type="Pfam" id="PF00884">
    <property type="entry name" value="Sulfatase"/>
    <property type="match status" value="1"/>
</dbReference>
<dbReference type="RefSeq" id="WP_229959329.1">
    <property type="nucleotide sequence ID" value="NZ_JAJJWI010000005.1"/>
</dbReference>
<evidence type="ECO:0000256" key="2">
    <source>
        <dbReference type="ARBA" id="ARBA00022475"/>
    </source>
</evidence>
<dbReference type="InterPro" id="IPR000917">
    <property type="entry name" value="Sulfatase_N"/>
</dbReference>
<dbReference type="SUPFAM" id="SSF53649">
    <property type="entry name" value="Alkaline phosphatase-like"/>
    <property type="match status" value="1"/>
</dbReference>
<evidence type="ECO:0000313" key="8">
    <source>
        <dbReference type="EMBL" id="MFD2068352.1"/>
    </source>
</evidence>
<keyword evidence="4 6" id="KW-1133">Transmembrane helix</keyword>
<feature type="domain" description="Sulfatase N-terminal" evidence="7">
    <location>
        <begin position="261"/>
        <end position="535"/>
    </location>
</feature>
<feature type="transmembrane region" description="Helical" evidence="6">
    <location>
        <begin position="83"/>
        <end position="102"/>
    </location>
</feature>
<evidence type="ECO:0000256" key="6">
    <source>
        <dbReference type="SAM" id="Phobius"/>
    </source>
</evidence>
<dbReference type="Gene3D" id="3.30.1120.80">
    <property type="match status" value="1"/>
</dbReference>
<keyword evidence="8" id="KW-0808">Transferase</keyword>
<proteinExistence type="predicted"/>
<sequence>MFNNTLKLLLKRLGLLLGLYTLLRIAFYFFNYKTFASADVATTLMAFVHGLRFDVAALCIINSPFILLSLFPHGNTANKTYQQVLLVLFLLLNMPFVALSLVDAEFFKFVGKRSSNEVFTITGDILDQLGQLIQYYLYLVLLFLLLVMAVAKAYPRQRNFNLKQPHILWRYLCLLVVAAFIVLGIRGGLQLKPLRVSHAFVLEPAILGHLTLNSPFTFIKSIGQPRLEEKHYFPSDEATLAAMPFDPKQYMLQDSVPVKENIVIIVLESFAAEYVGALNNGKGYTPYLDSLAAHGLLFRNGFANGRKSIEALPSVLAGLPSLLQEPYITSSYQSNTLYGLGTVLQGAGYHTAFFHGAANGTMGFNNFSNLVGIQDYYGLDEYPSERREQDFDGRWGIFDEPYLQHVAKKLTTFKQPFMATLFTLSSHHPYTIPAQHKGQFPKGELEIHESVGYADYALREFFKTASKQPWYNNTLFILTADHTQMGNNPAYQNEPGYFRIPIMLFHPNKSFENLNPEQVVQQADIFPTVVDYLNIKTNKVLPFGQSMLDTTVTGKALFYSGNSYYMVQQQGVTELSADDQVRFYTFPGFSSVPIQSKSTTSEQQLKAYVQYLRNGLIGNKLYFWLNE</sequence>
<organism evidence="8 9">
    <name type="scientific">Pontibacter silvestris</name>
    <dbReference type="NCBI Taxonomy" id="2305183"/>
    <lineage>
        <taxon>Bacteria</taxon>
        <taxon>Pseudomonadati</taxon>
        <taxon>Bacteroidota</taxon>
        <taxon>Cytophagia</taxon>
        <taxon>Cytophagales</taxon>
        <taxon>Hymenobacteraceae</taxon>
        <taxon>Pontibacter</taxon>
    </lineage>
</organism>
<evidence type="ECO:0000256" key="3">
    <source>
        <dbReference type="ARBA" id="ARBA00022692"/>
    </source>
</evidence>
<evidence type="ECO:0000256" key="1">
    <source>
        <dbReference type="ARBA" id="ARBA00004651"/>
    </source>
</evidence>
<dbReference type="PANTHER" id="PTHR47371">
    <property type="entry name" value="LIPOTEICHOIC ACID SYNTHASE"/>
    <property type="match status" value="1"/>
</dbReference>
<keyword evidence="2" id="KW-1003">Cell membrane</keyword>
<dbReference type="CDD" id="cd16015">
    <property type="entry name" value="LTA_synthase"/>
    <property type="match status" value="1"/>
</dbReference>